<dbReference type="AlphaFoldDB" id="A0A918VRL7"/>
<dbReference type="PROSITE" id="PS51186">
    <property type="entry name" value="GNAT"/>
    <property type="match status" value="1"/>
</dbReference>
<dbReference type="GO" id="GO:0016747">
    <property type="term" value="F:acyltransferase activity, transferring groups other than amino-acyl groups"/>
    <property type="evidence" value="ECO:0007669"/>
    <property type="project" value="InterPro"/>
</dbReference>
<dbReference type="Gene3D" id="3.40.630.30">
    <property type="match status" value="1"/>
</dbReference>
<evidence type="ECO:0000313" key="4">
    <source>
        <dbReference type="EMBL" id="GHA16646.1"/>
    </source>
</evidence>
<keyword evidence="2" id="KW-0012">Acyltransferase</keyword>
<comment type="caution">
    <text evidence="4">The sequence shown here is derived from an EMBL/GenBank/DDBJ whole genome shotgun (WGS) entry which is preliminary data.</text>
</comment>
<dbReference type="SUPFAM" id="SSF55729">
    <property type="entry name" value="Acyl-CoA N-acyltransferases (Nat)"/>
    <property type="match status" value="1"/>
</dbReference>
<dbReference type="InterPro" id="IPR016181">
    <property type="entry name" value="Acyl_CoA_acyltransferase"/>
</dbReference>
<dbReference type="PANTHER" id="PTHR43877:SF2">
    <property type="entry name" value="AMINOALKYLPHOSPHONATE N-ACETYLTRANSFERASE-RELATED"/>
    <property type="match status" value="1"/>
</dbReference>
<evidence type="ECO:0000313" key="5">
    <source>
        <dbReference type="Proteomes" id="UP000646579"/>
    </source>
</evidence>
<dbReference type="CDD" id="cd04301">
    <property type="entry name" value="NAT_SF"/>
    <property type="match status" value="1"/>
</dbReference>
<feature type="domain" description="N-acetyltransferase" evidence="3">
    <location>
        <begin position="8"/>
        <end position="157"/>
    </location>
</feature>
<organism evidence="4 5">
    <name type="scientific">Devosia pacifica</name>
    <dbReference type="NCBI Taxonomy" id="1335967"/>
    <lineage>
        <taxon>Bacteria</taxon>
        <taxon>Pseudomonadati</taxon>
        <taxon>Pseudomonadota</taxon>
        <taxon>Alphaproteobacteria</taxon>
        <taxon>Hyphomicrobiales</taxon>
        <taxon>Devosiaceae</taxon>
        <taxon>Devosia</taxon>
    </lineage>
</organism>
<dbReference type="PANTHER" id="PTHR43877">
    <property type="entry name" value="AMINOALKYLPHOSPHONATE N-ACETYLTRANSFERASE-RELATED-RELATED"/>
    <property type="match status" value="1"/>
</dbReference>
<proteinExistence type="predicted"/>
<dbReference type="EMBL" id="BMZE01000001">
    <property type="protein sequence ID" value="GHA16646.1"/>
    <property type="molecule type" value="Genomic_DNA"/>
</dbReference>
<keyword evidence="5" id="KW-1185">Reference proteome</keyword>
<dbReference type="InterPro" id="IPR000182">
    <property type="entry name" value="GNAT_dom"/>
</dbReference>
<reference evidence="4" key="2">
    <citation type="submission" date="2020-09" db="EMBL/GenBank/DDBJ databases">
        <authorList>
            <person name="Sun Q."/>
            <person name="Kim S."/>
        </authorList>
    </citation>
    <scope>NUCLEOTIDE SEQUENCE</scope>
    <source>
        <strain evidence="4">KCTC 32437</strain>
    </source>
</reference>
<evidence type="ECO:0000256" key="2">
    <source>
        <dbReference type="ARBA" id="ARBA00023315"/>
    </source>
</evidence>
<evidence type="ECO:0000259" key="3">
    <source>
        <dbReference type="PROSITE" id="PS51186"/>
    </source>
</evidence>
<keyword evidence="1" id="KW-0808">Transferase</keyword>
<reference evidence="4" key="1">
    <citation type="journal article" date="2014" name="Int. J. Syst. Evol. Microbiol.">
        <title>Complete genome sequence of Corynebacterium casei LMG S-19264T (=DSM 44701T), isolated from a smear-ripened cheese.</title>
        <authorList>
            <consortium name="US DOE Joint Genome Institute (JGI-PGF)"/>
            <person name="Walter F."/>
            <person name="Albersmeier A."/>
            <person name="Kalinowski J."/>
            <person name="Ruckert C."/>
        </authorList>
    </citation>
    <scope>NUCLEOTIDE SEQUENCE</scope>
    <source>
        <strain evidence="4">KCTC 32437</strain>
    </source>
</reference>
<protein>
    <submittedName>
        <fullName evidence="4">Acetyltransferase</fullName>
    </submittedName>
</protein>
<dbReference type="RefSeq" id="WP_189423900.1">
    <property type="nucleotide sequence ID" value="NZ_BMZE01000001.1"/>
</dbReference>
<dbReference type="Pfam" id="PF00583">
    <property type="entry name" value="Acetyltransf_1"/>
    <property type="match status" value="1"/>
</dbReference>
<evidence type="ECO:0000256" key="1">
    <source>
        <dbReference type="ARBA" id="ARBA00022679"/>
    </source>
</evidence>
<dbReference type="Proteomes" id="UP000646579">
    <property type="component" value="Unassembled WGS sequence"/>
</dbReference>
<dbReference type="InterPro" id="IPR050832">
    <property type="entry name" value="Bact_Acetyltransf"/>
</dbReference>
<name>A0A918VRL7_9HYPH</name>
<sequence length="157" mass="17352">MLKTSTDLPIRRATIADLEAVLALSDAGNANGPIEPDPVAYRDPRYSAAFEAIAAHPDHDLFVVEHEGEVVGTFQLSIIPGLPRFGMTRGLLENVHVRADQRGTGIGTKMMEWAIAHCRERGCGLVQLTSNKVRKDAHRFYQRLGFEASHEGFKLML</sequence>
<gene>
    <name evidence="4" type="ORF">GCM10007989_09650</name>
</gene>
<accession>A0A918VRL7</accession>